<evidence type="ECO:0000256" key="5">
    <source>
        <dbReference type="ARBA" id="ARBA00023306"/>
    </source>
</evidence>
<name>A0A485LBF8_9STRA</name>
<dbReference type="EMBL" id="VJMH01006389">
    <property type="protein sequence ID" value="KAF0690213.1"/>
    <property type="molecule type" value="Genomic_DNA"/>
</dbReference>
<protein>
    <submittedName>
        <fullName evidence="9">Aste57867_18404 protein</fullName>
    </submittedName>
</protein>
<dbReference type="AlphaFoldDB" id="A0A485LBF8"/>
<dbReference type="GO" id="GO:0031390">
    <property type="term" value="C:Ctf18 RFC-like complex"/>
    <property type="evidence" value="ECO:0007669"/>
    <property type="project" value="InterPro"/>
</dbReference>
<dbReference type="Pfam" id="PF09696">
    <property type="entry name" value="Ctf8"/>
    <property type="match status" value="1"/>
</dbReference>
<dbReference type="PANTHER" id="PTHR28605:SF1">
    <property type="entry name" value="CHROMOSOME TRANSMISSION FIDELITY FACTOR 8"/>
    <property type="match status" value="1"/>
</dbReference>
<dbReference type="GO" id="GO:0006260">
    <property type="term" value="P:DNA replication"/>
    <property type="evidence" value="ECO:0007669"/>
    <property type="project" value="UniProtKB-KW"/>
</dbReference>
<organism evidence="9 10">
    <name type="scientific">Aphanomyces stellatus</name>
    <dbReference type="NCBI Taxonomy" id="120398"/>
    <lineage>
        <taxon>Eukaryota</taxon>
        <taxon>Sar</taxon>
        <taxon>Stramenopiles</taxon>
        <taxon>Oomycota</taxon>
        <taxon>Saprolegniomycetes</taxon>
        <taxon>Saprolegniales</taxon>
        <taxon>Verrucalvaceae</taxon>
        <taxon>Aphanomyces</taxon>
    </lineage>
</organism>
<evidence type="ECO:0000256" key="7">
    <source>
        <dbReference type="SAM" id="MobiDB-lite"/>
    </source>
</evidence>
<sequence>MRIPIEYTRADGAEEWSILELQGELVCDSKASLTLGKLQYQKGVPTLLIGNHLLEGKTVKLGKPMAIMRKRSKTSAPRDGDVEESKSDEAYTVVGIARKKLVFGTRPKPVLDHGDDSATKSTR</sequence>
<comment type="similarity">
    <text evidence="6">Belongs to the CTF8 family.</text>
</comment>
<evidence type="ECO:0000313" key="8">
    <source>
        <dbReference type="EMBL" id="KAF0690213.1"/>
    </source>
</evidence>
<feature type="region of interest" description="Disordered" evidence="7">
    <location>
        <begin position="65"/>
        <end position="87"/>
    </location>
</feature>
<dbReference type="OrthoDB" id="121932at2759"/>
<comment type="subcellular location">
    <subcellularLocation>
        <location evidence="1">Nucleus</location>
    </subcellularLocation>
</comment>
<evidence type="ECO:0000256" key="4">
    <source>
        <dbReference type="ARBA" id="ARBA00023242"/>
    </source>
</evidence>
<dbReference type="GO" id="GO:0007064">
    <property type="term" value="P:mitotic sister chromatid cohesion"/>
    <property type="evidence" value="ECO:0007669"/>
    <property type="project" value="InterPro"/>
</dbReference>
<feature type="compositionally biased region" description="Basic and acidic residues" evidence="7">
    <location>
        <begin position="76"/>
        <end position="87"/>
    </location>
</feature>
<dbReference type="InterPro" id="IPR018607">
    <property type="entry name" value="Ctf8"/>
</dbReference>
<reference evidence="9 10" key="1">
    <citation type="submission" date="2019-03" db="EMBL/GenBank/DDBJ databases">
        <authorList>
            <person name="Gaulin E."/>
            <person name="Dumas B."/>
        </authorList>
    </citation>
    <scope>NUCLEOTIDE SEQUENCE [LARGE SCALE GENOMIC DNA]</scope>
    <source>
        <strain evidence="9">CBS 568.67</strain>
    </source>
</reference>
<keyword evidence="5" id="KW-0131">Cell cycle</keyword>
<evidence type="ECO:0000256" key="2">
    <source>
        <dbReference type="ARBA" id="ARBA00022705"/>
    </source>
</evidence>
<evidence type="ECO:0000256" key="1">
    <source>
        <dbReference type="ARBA" id="ARBA00004123"/>
    </source>
</evidence>
<keyword evidence="10" id="KW-1185">Reference proteome</keyword>
<keyword evidence="2" id="KW-0235">DNA replication</keyword>
<gene>
    <name evidence="9" type="primary">Aste57867_18404</name>
    <name evidence="8" type="ORF">As57867_018342</name>
    <name evidence="9" type="ORF">ASTE57867_18404</name>
</gene>
<keyword evidence="4" id="KW-0539">Nucleus</keyword>
<evidence type="ECO:0000256" key="3">
    <source>
        <dbReference type="ARBA" id="ARBA00023125"/>
    </source>
</evidence>
<evidence type="ECO:0000313" key="10">
    <source>
        <dbReference type="Proteomes" id="UP000332933"/>
    </source>
</evidence>
<dbReference type="EMBL" id="CAADRA010006410">
    <property type="protein sequence ID" value="VFT95140.1"/>
    <property type="molecule type" value="Genomic_DNA"/>
</dbReference>
<evidence type="ECO:0000256" key="6">
    <source>
        <dbReference type="ARBA" id="ARBA00038447"/>
    </source>
</evidence>
<dbReference type="GO" id="GO:0003677">
    <property type="term" value="F:DNA binding"/>
    <property type="evidence" value="ECO:0007669"/>
    <property type="project" value="UniProtKB-KW"/>
</dbReference>
<accession>A0A485LBF8</accession>
<proteinExistence type="inferred from homology"/>
<dbReference type="PANTHER" id="PTHR28605">
    <property type="entry name" value="CTF8, CHROMOSOME TRANSMISSION FIDELITY FACTOR 8 HOMOLOG (S. CEREVISIAE)"/>
    <property type="match status" value="1"/>
</dbReference>
<evidence type="ECO:0000313" key="9">
    <source>
        <dbReference type="EMBL" id="VFT95140.1"/>
    </source>
</evidence>
<keyword evidence="3" id="KW-0238">DNA-binding</keyword>
<dbReference type="Proteomes" id="UP000332933">
    <property type="component" value="Unassembled WGS sequence"/>
</dbReference>
<reference evidence="8" key="2">
    <citation type="submission" date="2019-06" db="EMBL/GenBank/DDBJ databases">
        <title>Genomics analysis of Aphanomyces spp. identifies a new class of oomycete effector associated with host adaptation.</title>
        <authorList>
            <person name="Gaulin E."/>
        </authorList>
    </citation>
    <scope>NUCLEOTIDE SEQUENCE</scope>
    <source>
        <strain evidence="8">CBS 578.67</strain>
    </source>
</reference>